<feature type="domain" description="Porphobilinogen deaminase C-terminal" evidence="10">
    <location>
        <begin position="235"/>
        <end position="304"/>
    </location>
</feature>
<accession>A0A381QUI7</accession>
<dbReference type="GO" id="GO:0006783">
    <property type="term" value="P:heme biosynthetic process"/>
    <property type="evidence" value="ECO:0007669"/>
    <property type="project" value="TreeGrafter"/>
</dbReference>
<dbReference type="EMBL" id="UINC01001516">
    <property type="protein sequence ID" value="SUZ82614.1"/>
    <property type="molecule type" value="Genomic_DNA"/>
</dbReference>
<gene>
    <name evidence="11" type="ORF">METZ01_LOCUS35468</name>
</gene>
<dbReference type="PANTHER" id="PTHR11557:SF0">
    <property type="entry name" value="PORPHOBILINOGEN DEAMINASE"/>
    <property type="match status" value="1"/>
</dbReference>
<reference evidence="11" key="1">
    <citation type="submission" date="2018-05" db="EMBL/GenBank/DDBJ databases">
        <authorList>
            <person name="Lanie J.A."/>
            <person name="Ng W.-L."/>
            <person name="Kazmierczak K.M."/>
            <person name="Andrzejewski T.M."/>
            <person name="Davidsen T.M."/>
            <person name="Wayne K.J."/>
            <person name="Tettelin H."/>
            <person name="Glass J.I."/>
            <person name="Rusch D."/>
            <person name="Podicherti R."/>
            <person name="Tsui H.-C.T."/>
            <person name="Winkler M.E."/>
        </authorList>
    </citation>
    <scope>NUCLEOTIDE SEQUENCE</scope>
</reference>
<sequence>MSNAFSTGGSSKLTFKIATRGSPLALWQARWVQENIFEQHPEISVELLILKTTGDRIQDRPLSEVGGKGLFIKELETALLDGRADMAVHSMKDVTGFFPGGLEISVIAEREDPGDAWLCPKYGSIEDFPHGGIVGTSSLRRASQLKHHRPDLRIRSLRGNVITRLRKLDEGEVDATILAVAGLKRSDLEERITEVLPMEWMLPAIGQGAIGIETRIDDQQTLNRIQHLNDQTTWDCLLAERTLLTEMEGNCQIPLAGYCILNGDELFLRALIADPEGESILRYEARAARQDSVKLGREAAQWLLKNGGEEILQKVHAVKK</sequence>
<dbReference type="FunFam" id="3.40.190.10:FF:000004">
    <property type="entry name" value="Porphobilinogen deaminase"/>
    <property type="match status" value="1"/>
</dbReference>
<protein>
    <recommendedName>
        <fullName evidence="5">hydroxymethylbilane synthase</fullName>
        <ecNumber evidence="5">2.5.1.61</ecNumber>
    </recommendedName>
    <alternativeName>
        <fullName evidence="8">Hydroxymethylbilane synthase</fullName>
    </alternativeName>
</protein>
<dbReference type="PROSITE" id="PS00533">
    <property type="entry name" value="PORPHOBILINOGEN_DEAM"/>
    <property type="match status" value="1"/>
</dbReference>
<evidence type="ECO:0000256" key="3">
    <source>
        <dbReference type="ARBA" id="ARBA00004735"/>
    </source>
</evidence>
<dbReference type="PIRSF" id="PIRSF001438">
    <property type="entry name" value="4pyrrol_synth_OHMeBilane_synth"/>
    <property type="match status" value="1"/>
</dbReference>
<evidence type="ECO:0000256" key="6">
    <source>
        <dbReference type="ARBA" id="ARBA00022679"/>
    </source>
</evidence>
<evidence type="ECO:0000256" key="4">
    <source>
        <dbReference type="ARBA" id="ARBA00005638"/>
    </source>
</evidence>
<feature type="domain" description="Porphobilinogen deaminase N-terminal" evidence="9">
    <location>
        <begin position="16"/>
        <end position="222"/>
    </location>
</feature>
<keyword evidence="7" id="KW-0627">Porphyrin biosynthesis</keyword>
<evidence type="ECO:0000256" key="8">
    <source>
        <dbReference type="ARBA" id="ARBA00033064"/>
    </source>
</evidence>
<evidence type="ECO:0000256" key="5">
    <source>
        <dbReference type="ARBA" id="ARBA00012655"/>
    </source>
</evidence>
<dbReference type="SUPFAM" id="SSF53850">
    <property type="entry name" value="Periplasmic binding protein-like II"/>
    <property type="match status" value="1"/>
</dbReference>
<dbReference type="HAMAP" id="MF_00260">
    <property type="entry name" value="Porphobil_deam"/>
    <property type="match status" value="1"/>
</dbReference>
<name>A0A381QUI7_9ZZZZ</name>
<proteinExistence type="inferred from homology"/>
<dbReference type="Gene3D" id="3.30.160.40">
    <property type="entry name" value="Porphobilinogen deaminase, C-terminal domain"/>
    <property type="match status" value="1"/>
</dbReference>
<dbReference type="Pfam" id="PF03900">
    <property type="entry name" value="Porphobil_deamC"/>
    <property type="match status" value="1"/>
</dbReference>
<dbReference type="EC" id="2.5.1.61" evidence="5"/>
<comment type="pathway">
    <text evidence="3">Porphyrin-containing compound metabolism; protoporphyrin-IX biosynthesis; coproporphyrinogen-III from 5-aminolevulinate: step 2/4.</text>
</comment>
<dbReference type="InterPro" id="IPR022418">
    <property type="entry name" value="Porphobilinogen_deaminase_C"/>
</dbReference>
<dbReference type="Gene3D" id="3.40.190.10">
    <property type="entry name" value="Periplasmic binding protein-like II"/>
    <property type="match status" value="2"/>
</dbReference>
<dbReference type="InterPro" id="IPR000860">
    <property type="entry name" value="HemC"/>
</dbReference>
<dbReference type="GO" id="GO:0005737">
    <property type="term" value="C:cytoplasm"/>
    <property type="evidence" value="ECO:0007669"/>
    <property type="project" value="TreeGrafter"/>
</dbReference>
<dbReference type="InterPro" id="IPR022419">
    <property type="entry name" value="Porphobilin_deaminase_cofac_BS"/>
</dbReference>
<dbReference type="Pfam" id="PF01379">
    <property type="entry name" value="Porphobil_deam"/>
    <property type="match status" value="1"/>
</dbReference>
<dbReference type="SUPFAM" id="SSF54782">
    <property type="entry name" value="Porphobilinogen deaminase (hydroxymethylbilane synthase), C-terminal domain"/>
    <property type="match status" value="1"/>
</dbReference>
<dbReference type="PANTHER" id="PTHR11557">
    <property type="entry name" value="PORPHOBILINOGEN DEAMINASE"/>
    <property type="match status" value="1"/>
</dbReference>
<evidence type="ECO:0000256" key="1">
    <source>
        <dbReference type="ARBA" id="ARBA00001916"/>
    </source>
</evidence>
<comment type="similarity">
    <text evidence="4">Belongs to the HMBS family.</text>
</comment>
<evidence type="ECO:0000259" key="9">
    <source>
        <dbReference type="Pfam" id="PF01379"/>
    </source>
</evidence>
<evidence type="ECO:0000256" key="2">
    <source>
        <dbReference type="ARBA" id="ARBA00002869"/>
    </source>
</evidence>
<dbReference type="GO" id="GO:0004418">
    <property type="term" value="F:hydroxymethylbilane synthase activity"/>
    <property type="evidence" value="ECO:0007669"/>
    <property type="project" value="UniProtKB-EC"/>
</dbReference>
<organism evidence="11">
    <name type="scientific">marine metagenome</name>
    <dbReference type="NCBI Taxonomy" id="408172"/>
    <lineage>
        <taxon>unclassified sequences</taxon>
        <taxon>metagenomes</taxon>
        <taxon>ecological metagenomes</taxon>
    </lineage>
</organism>
<dbReference type="AlphaFoldDB" id="A0A381QUI7"/>
<comment type="function">
    <text evidence="2">Tetrapolymerization of the monopyrrole PBG into the hydroxymethylbilane pre-uroporphyrinogen in several discrete steps.</text>
</comment>
<evidence type="ECO:0000256" key="7">
    <source>
        <dbReference type="ARBA" id="ARBA00023244"/>
    </source>
</evidence>
<dbReference type="FunFam" id="3.40.190.10:FF:000005">
    <property type="entry name" value="Porphobilinogen deaminase"/>
    <property type="match status" value="1"/>
</dbReference>
<comment type="cofactor">
    <cofactor evidence="1">
        <name>dipyrromethane</name>
        <dbReference type="ChEBI" id="CHEBI:60342"/>
    </cofactor>
</comment>
<evidence type="ECO:0000313" key="11">
    <source>
        <dbReference type="EMBL" id="SUZ82614.1"/>
    </source>
</evidence>
<dbReference type="CDD" id="cd13646">
    <property type="entry name" value="PBP2_EcHMBS_like"/>
    <property type="match status" value="1"/>
</dbReference>
<evidence type="ECO:0000259" key="10">
    <source>
        <dbReference type="Pfam" id="PF03900"/>
    </source>
</evidence>
<dbReference type="InterPro" id="IPR022417">
    <property type="entry name" value="Porphobilin_deaminase_N"/>
</dbReference>
<dbReference type="InterPro" id="IPR036803">
    <property type="entry name" value="Porphobilinogen_deaminase_C_sf"/>
</dbReference>
<dbReference type="NCBIfam" id="TIGR00212">
    <property type="entry name" value="hemC"/>
    <property type="match status" value="1"/>
</dbReference>
<dbReference type="PRINTS" id="PR00151">
    <property type="entry name" value="PORPHBDMNASE"/>
</dbReference>
<keyword evidence="6" id="KW-0808">Transferase</keyword>